<evidence type="ECO:0000256" key="1">
    <source>
        <dbReference type="SAM" id="Phobius"/>
    </source>
</evidence>
<keyword evidence="3" id="KW-1185">Reference proteome</keyword>
<feature type="transmembrane region" description="Helical" evidence="1">
    <location>
        <begin position="360"/>
        <end position="378"/>
    </location>
</feature>
<dbReference type="AlphaFoldDB" id="A0A1I1MTH0"/>
<feature type="transmembrane region" description="Helical" evidence="1">
    <location>
        <begin position="390"/>
        <end position="412"/>
    </location>
</feature>
<evidence type="ECO:0000313" key="3">
    <source>
        <dbReference type="Proteomes" id="UP000198862"/>
    </source>
</evidence>
<keyword evidence="1" id="KW-0472">Membrane</keyword>
<dbReference type="Proteomes" id="UP000198862">
    <property type="component" value="Unassembled WGS sequence"/>
</dbReference>
<keyword evidence="1" id="KW-1133">Transmembrane helix</keyword>
<feature type="transmembrane region" description="Helical" evidence="1">
    <location>
        <begin position="93"/>
        <end position="111"/>
    </location>
</feature>
<protein>
    <submittedName>
        <fullName evidence="2">Na+-driven multidrug efflux pump</fullName>
    </submittedName>
</protein>
<feature type="transmembrane region" description="Helical" evidence="1">
    <location>
        <begin position="50"/>
        <end position="73"/>
    </location>
</feature>
<gene>
    <name evidence="2" type="ORF">SAMN02745724_02821</name>
</gene>
<dbReference type="RefSeq" id="WP_091985064.1">
    <property type="nucleotide sequence ID" value="NZ_FOLO01000021.1"/>
</dbReference>
<dbReference type="InterPro" id="IPR002528">
    <property type="entry name" value="MATE_fam"/>
</dbReference>
<feature type="transmembrane region" description="Helical" evidence="1">
    <location>
        <begin position="21"/>
        <end position="38"/>
    </location>
</feature>
<feature type="transmembrane region" description="Helical" evidence="1">
    <location>
        <begin position="286"/>
        <end position="308"/>
    </location>
</feature>
<accession>A0A1I1MTH0</accession>
<keyword evidence="1" id="KW-0812">Transmembrane</keyword>
<feature type="transmembrane region" description="Helical" evidence="1">
    <location>
        <begin position="174"/>
        <end position="192"/>
    </location>
</feature>
<feature type="transmembrane region" description="Helical" evidence="1">
    <location>
        <begin position="148"/>
        <end position="167"/>
    </location>
</feature>
<feature type="transmembrane region" description="Helical" evidence="1">
    <location>
        <begin position="418"/>
        <end position="437"/>
    </location>
</feature>
<reference evidence="2 3" key="1">
    <citation type="submission" date="2016-10" db="EMBL/GenBank/DDBJ databases">
        <authorList>
            <person name="de Groot N.N."/>
        </authorList>
    </citation>
    <scope>NUCLEOTIDE SEQUENCE [LARGE SCALE GENOMIC DNA]</scope>
    <source>
        <strain evidence="2 3">DSM 6059</strain>
    </source>
</reference>
<dbReference type="STRING" id="1123010.SAMN02745724_02821"/>
<dbReference type="Pfam" id="PF01554">
    <property type="entry name" value="MatE"/>
    <property type="match status" value="1"/>
</dbReference>
<feature type="transmembrane region" description="Helical" evidence="1">
    <location>
        <begin position="212"/>
        <end position="233"/>
    </location>
</feature>
<dbReference type="GO" id="GO:0016020">
    <property type="term" value="C:membrane"/>
    <property type="evidence" value="ECO:0007669"/>
    <property type="project" value="InterPro"/>
</dbReference>
<evidence type="ECO:0000313" key="2">
    <source>
        <dbReference type="EMBL" id="SFC88651.1"/>
    </source>
</evidence>
<sequence length="466" mass="52625">MNKDSNHWYLNSSPLKLISQTSWLLFAAIFALLAYEVVESSIIAKHGDNSLSLFGFILPLTTFLSASAIAVAIRSNMVLVKSHQSQGHYITSLMLWAGLTAILMGGVFYISKGFVLSLLGFDTWLMQWSQAQQVFYKAEIFSYLNYKIYSLVALFLIWQISTILRTLGYHKRSASLLLSWMLLKLFMLTQIIDVQSTALITELGQLHFTTDMTFALFGLMLLSNKIQFCFKTLKLDIIFNDKKTSIILMLQQLVPPLSLAFLMAIVVRVDASHIGVFAIVFRLEPLLLLLPMVLTASLPASIGLNFWAGNKKCCYQVLKLSFALIIIFQLILATFLNIYLAELIKVLCPDCEQVKMIKSYLALLPFSYAALGLAVLYPSCLNAIGRPKQALFKLVFHRLVLIPLFVLVGYLSGLQNNIYYALFFAHMAAGLFVLLHFRRSLKPKKQNDEKLYTPLKNNLIKHVSVD</sequence>
<name>A0A1I1MTH0_9GAMM</name>
<dbReference type="GO" id="GO:0015297">
    <property type="term" value="F:antiporter activity"/>
    <property type="evidence" value="ECO:0007669"/>
    <property type="project" value="InterPro"/>
</dbReference>
<dbReference type="EMBL" id="FOLO01000021">
    <property type="protein sequence ID" value="SFC88651.1"/>
    <property type="molecule type" value="Genomic_DNA"/>
</dbReference>
<dbReference type="OrthoDB" id="6291398at2"/>
<feature type="transmembrane region" description="Helical" evidence="1">
    <location>
        <begin position="245"/>
        <end position="266"/>
    </location>
</feature>
<organism evidence="2 3">
    <name type="scientific">Pseudoalteromonas denitrificans DSM 6059</name>
    <dbReference type="NCBI Taxonomy" id="1123010"/>
    <lineage>
        <taxon>Bacteria</taxon>
        <taxon>Pseudomonadati</taxon>
        <taxon>Pseudomonadota</taxon>
        <taxon>Gammaproteobacteria</taxon>
        <taxon>Alteromonadales</taxon>
        <taxon>Pseudoalteromonadaceae</taxon>
        <taxon>Pseudoalteromonas</taxon>
    </lineage>
</organism>
<feature type="transmembrane region" description="Helical" evidence="1">
    <location>
        <begin position="320"/>
        <end position="340"/>
    </location>
</feature>
<dbReference type="GO" id="GO:0042910">
    <property type="term" value="F:xenobiotic transmembrane transporter activity"/>
    <property type="evidence" value="ECO:0007669"/>
    <property type="project" value="InterPro"/>
</dbReference>
<proteinExistence type="predicted"/>